<accession>B9SQ98</accession>
<dbReference type="EMBL" id="EQ974080">
    <property type="protein sequence ID" value="EEF34218.1"/>
    <property type="molecule type" value="Genomic_DNA"/>
</dbReference>
<evidence type="ECO:0000313" key="1">
    <source>
        <dbReference type="EMBL" id="EEF34218.1"/>
    </source>
</evidence>
<dbReference type="AlphaFoldDB" id="B9SQ98"/>
<dbReference type="InParanoid" id="B9SQ98"/>
<organism evidence="1 2">
    <name type="scientific">Ricinus communis</name>
    <name type="common">Castor bean</name>
    <dbReference type="NCBI Taxonomy" id="3988"/>
    <lineage>
        <taxon>Eukaryota</taxon>
        <taxon>Viridiplantae</taxon>
        <taxon>Streptophyta</taxon>
        <taxon>Embryophyta</taxon>
        <taxon>Tracheophyta</taxon>
        <taxon>Spermatophyta</taxon>
        <taxon>Magnoliopsida</taxon>
        <taxon>eudicotyledons</taxon>
        <taxon>Gunneridae</taxon>
        <taxon>Pentapetalae</taxon>
        <taxon>rosids</taxon>
        <taxon>fabids</taxon>
        <taxon>Malpighiales</taxon>
        <taxon>Euphorbiaceae</taxon>
        <taxon>Acalyphoideae</taxon>
        <taxon>Acalypheae</taxon>
        <taxon>Ricinus</taxon>
    </lineage>
</organism>
<gene>
    <name evidence="1" type="ORF">RCOM_0239220</name>
</gene>
<keyword evidence="2" id="KW-1185">Reference proteome</keyword>
<protein>
    <submittedName>
        <fullName evidence="1">Uncharacterized protein</fullName>
    </submittedName>
</protein>
<evidence type="ECO:0000313" key="2">
    <source>
        <dbReference type="Proteomes" id="UP000008311"/>
    </source>
</evidence>
<reference evidence="2" key="1">
    <citation type="journal article" date="2010" name="Nat. Biotechnol.">
        <title>Draft genome sequence of the oilseed species Ricinus communis.</title>
        <authorList>
            <person name="Chan A.P."/>
            <person name="Crabtree J."/>
            <person name="Zhao Q."/>
            <person name="Lorenzi H."/>
            <person name="Orvis J."/>
            <person name="Puiu D."/>
            <person name="Melake-Berhan A."/>
            <person name="Jones K.M."/>
            <person name="Redman J."/>
            <person name="Chen G."/>
            <person name="Cahoon E.B."/>
            <person name="Gedil M."/>
            <person name="Stanke M."/>
            <person name="Haas B.J."/>
            <person name="Wortman J.R."/>
            <person name="Fraser-Liggett C.M."/>
            <person name="Ravel J."/>
            <person name="Rabinowicz P.D."/>
        </authorList>
    </citation>
    <scope>NUCLEOTIDE SEQUENCE [LARGE SCALE GENOMIC DNA]</scope>
    <source>
        <strain evidence="2">cv. Hale</strain>
    </source>
</reference>
<proteinExistence type="predicted"/>
<dbReference type="Proteomes" id="UP000008311">
    <property type="component" value="Unassembled WGS sequence"/>
</dbReference>
<name>B9SQ98_RICCO</name>
<sequence length="79" mass="9510">MTLVVVMSRSIQQNRNERTKEKSPVSLVERKRELRKSGEVWNEKCFKEGQIGEEMKKEWRIEKFGGVKEEKRRRPDAKF</sequence>